<reference evidence="4" key="1">
    <citation type="journal article" date="2023" name="Mar. Drugs">
        <title>Gemmata algarum, a Novel Planctomycete Isolated from an Algal Mat, Displays Antimicrobial Activity.</title>
        <authorList>
            <person name="Kumar G."/>
            <person name="Kallscheuer N."/>
            <person name="Kashif M."/>
            <person name="Ahamad S."/>
            <person name="Jagadeeshwari U."/>
            <person name="Pannikurungottu S."/>
            <person name="Haufschild T."/>
            <person name="Kabuu M."/>
            <person name="Sasikala C."/>
            <person name="Jogler C."/>
            <person name="Ramana C."/>
        </authorList>
    </citation>
    <scope>NUCLEOTIDE SEQUENCE [LARGE SCALE GENOMIC DNA]</scope>
    <source>
        <strain evidence="4">JC673</strain>
    </source>
</reference>
<keyword evidence="2" id="KW-1133">Transmembrane helix</keyword>
<feature type="region of interest" description="Disordered" evidence="1">
    <location>
        <begin position="1"/>
        <end position="22"/>
    </location>
</feature>
<proteinExistence type="predicted"/>
<organism evidence="3 4">
    <name type="scientific">Gemmata algarum</name>
    <dbReference type="NCBI Taxonomy" id="2975278"/>
    <lineage>
        <taxon>Bacteria</taxon>
        <taxon>Pseudomonadati</taxon>
        <taxon>Planctomycetota</taxon>
        <taxon>Planctomycetia</taxon>
        <taxon>Gemmatales</taxon>
        <taxon>Gemmataceae</taxon>
        <taxon>Gemmata</taxon>
    </lineage>
</organism>
<protein>
    <recommendedName>
        <fullName evidence="5">PepSY domain-containing protein</fullName>
    </recommendedName>
</protein>
<dbReference type="EMBL" id="JAXBLV010000182">
    <property type="protein sequence ID" value="MDY3560712.1"/>
    <property type="molecule type" value="Genomic_DNA"/>
</dbReference>
<feature type="compositionally biased region" description="Basic and acidic residues" evidence="1">
    <location>
        <begin position="181"/>
        <end position="212"/>
    </location>
</feature>
<keyword evidence="2" id="KW-0812">Transmembrane</keyword>
<dbReference type="Pfam" id="PF03929">
    <property type="entry name" value="PepSY_TM"/>
    <property type="match status" value="1"/>
</dbReference>
<evidence type="ECO:0000256" key="1">
    <source>
        <dbReference type="SAM" id="MobiDB-lite"/>
    </source>
</evidence>
<feature type="transmembrane region" description="Helical" evidence="2">
    <location>
        <begin position="348"/>
        <end position="373"/>
    </location>
</feature>
<comment type="caution">
    <text evidence="3">The sequence shown here is derived from an EMBL/GenBank/DDBJ whole genome shotgun (WGS) entry which is preliminary data.</text>
</comment>
<feature type="region of interest" description="Disordered" evidence="1">
    <location>
        <begin position="147"/>
        <end position="225"/>
    </location>
</feature>
<accession>A0ABU5F1L5</accession>
<dbReference type="InterPro" id="IPR005625">
    <property type="entry name" value="PepSY-ass_TM"/>
</dbReference>
<dbReference type="Proteomes" id="UP001272242">
    <property type="component" value="Unassembled WGS sequence"/>
</dbReference>
<name>A0ABU5F1L5_9BACT</name>
<dbReference type="RefSeq" id="WP_320687246.1">
    <property type="nucleotide sequence ID" value="NZ_JAXBLV010000182.1"/>
</dbReference>
<keyword evidence="4" id="KW-1185">Reference proteome</keyword>
<sequence length="407" mass="42909">MSVAEPPAPDAGAGYDRPAPQVKRRPLGKRVMHVIRRAHLYLGLFLLPWAVLYGLTGFLFNHPTAFSDAPSVSFGATELAGTPMETPPEKPAAVAVQVVAALNERADGKHTYALVEPEKAKYANDLAFATVKTDGVEVSLLFDLNSPGGTVRSRPVPAAAPKGEEKEKAPFALAGTSSDSKAGRGEKGSGRNEKGGARGERGGGEKGGRGDRGGAMSEAPAAALTPSTFRPLRTFADAATAILSGAAESANSLQLPDSLAERIKSAVPVVLERTGFPGGTFSVTVPNLTFRMAEGEKVWTVSYNAQTGTVGGTPADTDAAPPVELSTRRFLTRLHTAHGFPGSTNARWFWAVIVDVMAFVMVFWGVSGVFMWWQLKATRKLGFALVLFGACVALALGFGMHDLMTAR</sequence>
<evidence type="ECO:0000256" key="2">
    <source>
        <dbReference type="SAM" id="Phobius"/>
    </source>
</evidence>
<feature type="transmembrane region" description="Helical" evidence="2">
    <location>
        <begin position="380"/>
        <end position="400"/>
    </location>
</feature>
<gene>
    <name evidence="3" type="ORF">R5W23_001958</name>
</gene>
<keyword evidence="2" id="KW-0472">Membrane</keyword>
<evidence type="ECO:0000313" key="4">
    <source>
        <dbReference type="Proteomes" id="UP001272242"/>
    </source>
</evidence>
<evidence type="ECO:0008006" key="5">
    <source>
        <dbReference type="Google" id="ProtNLM"/>
    </source>
</evidence>
<feature type="transmembrane region" description="Helical" evidence="2">
    <location>
        <begin position="40"/>
        <end position="60"/>
    </location>
</feature>
<evidence type="ECO:0000313" key="3">
    <source>
        <dbReference type="EMBL" id="MDY3560712.1"/>
    </source>
</evidence>